<feature type="domain" description="S1 motif" evidence="3">
    <location>
        <begin position="186"/>
        <end position="259"/>
    </location>
</feature>
<name>A0ABN9THE9_9DINO</name>
<keyword evidence="2" id="KW-0472">Membrane</keyword>
<evidence type="ECO:0000256" key="2">
    <source>
        <dbReference type="SAM" id="Phobius"/>
    </source>
</evidence>
<dbReference type="InterPro" id="IPR012340">
    <property type="entry name" value="NA-bd_OB-fold"/>
</dbReference>
<feature type="transmembrane region" description="Helical" evidence="2">
    <location>
        <begin position="12"/>
        <end position="36"/>
    </location>
</feature>
<feature type="compositionally biased region" description="Pro residues" evidence="1">
    <location>
        <begin position="70"/>
        <end position="86"/>
    </location>
</feature>
<dbReference type="Gene3D" id="2.40.50.140">
    <property type="entry name" value="Nucleic acid-binding proteins"/>
    <property type="match status" value="1"/>
</dbReference>
<dbReference type="PROSITE" id="PS50126">
    <property type="entry name" value="S1"/>
    <property type="match status" value="1"/>
</dbReference>
<keyword evidence="2" id="KW-0812">Transmembrane</keyword>
<dbReference type="Proteomes" id="UP001189429">
    <property type="component" value="Unassembled WGS sequence"/>
</dbReference>
<feature type="region of interest" description="Disordered" evidence="1">
    <location>
        <begin position="258"/>
        <end position="283"/>
    </location>
</feature>
<dbReference type="InterPro" id="IPR003029">
    <property type="entry name" value="S1_domain"/>
</dbReference>
<reference evidence="4" key="1">
    <citation type="submission" date="2023-10" db="EMBL/GenBank/DDBJ databases">
        <authorList>
            <person name="Chen Y."/>
            <person name="Shah S."/>
            <person name="Dougan E. K."/>
            <person name="Thang M."/>
            <person name="Chan C."/>
        </authorList>
    </citation>
    <scope>NUCLEOTIDE SEQUENCE [LARGE SCALE GENOMIC DNA]</scope>
</reference>
<evidence type="ECO:0000313" key="4">
    <source>
        <dbReference type="EMBL" id="CAK0845336.1"/>
    </source>
</evidence>
<comment type="caution">
    <text evidence="4">The sequence shown here is derived from an EMBL/GenBank/DDBJ whole genome shotgun (WGS) entry which is preliminary data.</text>
</comment>
<dbReference type="EMBL" id="CAUYUJ010014728">
    <property type="protein sequence ID" value="CAK0845336.1"/>
    <property type="molecule type" value="Genomic_DNA"/>
</dbReference>
<evidence type="ECO:0000259" key="3">
    <source>
        <dbReference type="PROSITE" id="PS50126"/>
    </source>
</evidence>
<sequence length="292" mass="31577">MATASASLDAMTTIQVVTVMAIIFGKIMAMTNALCLGRRLARVVGMTGQPTRSLDVGGLLPEPPERSGLPPLPPVGEQQPLPPLPPVGEQAGLARRTSPAGMPSPLRPRRPLQPLQNDKETLFPGQTPLPPQYTPPVMNQAYMTSNAALRQMGIQKTKQRSLWYSVPRGTRMLSMEESRIKYVPVLETVQGVVEEIRPYGAFVGLVGVGCEGGGEDSHIRGFCPEAEFGQLHEMGVGDQVAVKIMSIDTERQRIHVSAAKAEARQPPSAVAKGVKTPRKARDPVVADLIRRR</sequence>
<keyword evidence="2" id="KW-1133">Transmembrane helix</keyword>
<organism evidence="4 5">
    <name type="scientific">Prorocentrum cordatum</name>
    <dbReference type="NCBI Taxonomy" id="2364126"/>
    <lineage>
        <taxon>Eukaryota</taxon>
        <taxon>Sar</taxon>
        <taxon>Alveolata</taxon>
        <taxon>Dinophyceae</taxon>
        <taxon>Prorocentrales</taxon>
        <taxon>Prorocentraceae</taxon>
        <taxon>Prorocentrum</taxon>
    </lineage>
</organism>
<accession>A0ABN9THE9</accession>
<gene>
    <name evidence="4" type="ORF">PCOR1329_LOCUS39157</name>
</gene>
<protein>
    <recommendedName>
        <fullName evidence="3">S1 motif domain-containing protein</fullName>
    </recommendedName>
</protein>
<dbReference type="SUPFAM" id="SSF50249">
    <property type="entry name" value="Nucleic acid-binding proteins"/>
    <property type="match status" value="1"/>
</dbReference>
<evidence type="ECO:0000313" key="5">
    <source>
        <dbReference type="Proteomes" id="UP001189429"/>
    </source>
</evidence>
<evidence type="ECO:0000256" key="1">
    <source>
        <dbReference type="SAM" id="MobiDB-lite"/>
    </source>
</evidence>
<feature type="region of interest" description="Disordered" evidence="1">
    <location>
        <begin position="50"/>
        <end position="131"/>
    </location>
</feature>
<keyword evidence="5" id="KW-1185">Reference proteome</keyword>
<proteinExistence type="predicted"/>
<dbReference type="SMART" id="SM00316">
    <property type="entry name" value="S1"/>
    <property type="match status" value="1"/>
</dbReference>